<accession>W9ZSS9</accession>
<protein>
    <submittedName>
        <fullName evidence="2">Uncharacterized protein</fullName>
    </submittedName>
</protein>
<dbReference type="AlphaFoldDB" id="W9ZSS9"/>
<keyword evidence="1" id="KW-1133">Transmembrane helix</keyword>
<dbReference type="EMBL" id="KI980413">
    <property type="protein sequence ID" value="EXK24146.1"/>
    <property type="molecule type" value="Genomic_DNA"/>
</dbReference>
<keyword evidence="1" id="KW-0472">Membrane</keyword>
<reference evidence="2" key="1">
    <citation type="submission" date="2012-04" db="EMBL/GenBank/DDBJ databases">
        <title>The Genome Sequence of Fusarium oxysporum melonis.</title>
        <authorList>
            <consortium name="The Broad Institute Genome Sequencing Platform"/>
            <person name="Ma L.-J."/>
            <person name="Gale L.R."/>
            <person name="Schwartz D.C."/>
            <person name="Zhou S."/>
            <person name="Corby-Kistler H."/>
            <person name="Young S.K."/>
            <person name="Zeng Q."/>
            <person name="Gargeya S."/>
            <person name="Fitzgerald M."/>
            <person name="Haas B."/>
            <person name="Abouelleil A."/>
            <person name="Alvarado L."/>
            <person name="Arachchi H.M."/>
            <person name="Berlin A."/>
            <person name="Brown A."/>
            <person name="Chapman S.B."/>
            <person name="Chen Z."/>
            <person name="Dunbar C."/>
            <person name="Freedman E."/>
            <person name="Gearin G."/>
            <person name="Goldberg J."/>
            <person name="Griggs A."/>
            <person name="Gujja S."/>
            <person name="Heiman D."/>
            <person name="Howarth C."/>
            <person name="Larson L."/>
            <person name="Lui A."/>
            <person name="MacDonald P.J.P."/>
            <person name="Montmayeur A."/>
            <person name="Murphy C."/>
            <person name="Neiman D."/>
            <person name="Pearson M."/>
            <person name="Priest M."/>
            <person name="Roberts A."/>
            <person name="Saif S."/>
            <person name="Shea T."/>
            <person name="Shenoy N."/>
            <person name="Sisk P."/>
            <person name="Stolte C."/>
            <person name="Sykes S."/>
            <person name="Wortman J."/>
            <person name="Nusbaum C."/>
            <person name="Birren B."/>
        </authorList>
    </citation>
    <scope>NUCLEOTIDE SEQUENCE</scope>
    <source>
        <strain evidence="2">26406</strain>
    </source>
</reference>
<feature type="transmembrane region" description="Helical" evidence="1">
    <location>
        <begin position="126"/>
        <end position="151"/>
    </location>
</feature>
<keyword evidence="1" id="KW-0812">Transmembrane</keyword>
<organism evidence="2">
    <name type="scientific">Fusarium oxysporum f. sp. melonis 26406</name>
    <dbReference type="NCBI Taxonomy" id="1089452"/>
    <lineage>
        <taxon>Eukaryota</taxon>
        <taxon>Fungi</taxon>
        <taxon>Dikarya</taxon>
        <taxon>Ascomycota</taxon>
        <taxon>Pezizomycotina</taxon>
        <taxon>Sordariomycetes</taxon>
        <taxon>Hypocreomycetidae</taxon>
        <taxon>Hypocreales</taxon>
        <taxon>Nectriaceae</taxon>
        <taxon>Fusarium</taxon>
        <taxon>Fusarium oxysporum species complex</taxon>
    </lineage>
</organism>
<sequence>MSRSHLNSSVQPTSLYAPVSQTSFLPPYQPHSATLSPIAPVPPSSSKVTAATLKLWTLTTISPTQWVGSQPSHLSTSQTTPPSFPPYVKSRIFVNSTLVVKSSTLYPSVQDQLKFCSITMVNFSSFSALMVFLLLTSFISLLDNLMLLLVAKSDNMLLSALRCQSMMRARRISWLAILVIVPRVKLSAIGLGSMRVLSRKAFKSWSFLSRCVRSVISFSLN</sequence>
<name>W9ZSS9_FUSOX</name>
<proteinExistence type="predicted"/>
<dbReference type="Proteomes" id="UP000030703">
    <property type="component" value="Unassembled WGS sequence"/>
</dbReference>
<dbReference type="VEuPathDB" id="FungiDB:FOMG_19113"/>
<evidence type="ECO:0000256" key="1">
    <source>
        <dbReference type="SAM" id="Phobius"/>
    </source>
</evidence>
<gene>
    <name evidence="2" type="ORF">FOMG_19113</name>
</gene>
<feature type="transmembrane region" description="Helical" evidence="1">
    <location>
        <begin position="172"/>
        <end position="197"/>
    </location>
</feature>
<evidence type="ECO:0000313" key="2">
    <source>
        <dbReference type="EMBL" id="EXK24146.1"/>
    </source>
</evidence>
<dbReference type="HOGENOM" id="CLU_1250725_0_0_1"/>
<reference evidence="2" key="2">
    <citation type="submission" date="2014-02" db="EMBL/GenBank/DDBJ databases">
        <title>Annotation of the Genome Sequence of Fusarium oxysporum f. sp. melonis 26406.</title>
        <authorList>
            <consortium name="The Broad Institute Genomics Platform"/>
            <person name="Ma L.-J."/>
            <person name="Corby-Kistler H."/>
            <person name="Broz K."/>
            <person name="Gale L.R."/>
            <person name="Jonkers W."/>
            <person name="O'Donnell K."/>
            <person name="Ploetz R."/>
            <person name="Steinberg C."/>
            <person name="Schwartz D.C."/>
            <person name="VanEtten H."/>
            <person name="Zhou S."/>
            <person name="Young S.K."/>
            <person name="Zeng Q."/>
            <person name="Gargeya S."/>
            <person name="Fitzgerald M."/>
            <person name="Abouelleil A."/>
            <person name="Alvarado L."/>
            <person name="Chapman S.B."/>
            <person name="Gainer-Dewar J."/>
            <person name="Goldberg J."/>
            <person name="Griggs A."/>
            <person name="Gujja S."/>
            <person name="Hansen M."/>
            <person name="Howarth C."/>
            <person name="Imamovic A."/>
            <person name="Ireland A."/>
            <person name="Larimer J."/>
            <person name="McCowan C."/>
            <person name="Murphy C."/>
            <person name="Pearson M."/>
            <person name="Poon T.W."/>
            <person name="Priest M."/>
            <person name="Roberts A."/>
            <person name="Saif S."/>
            <person name="Shea T."/>
            <person name="Sykes S."/>
            <person name="Wortman J."/>
            <person name="Nusbaum C."/>
            <person name="Birren B."/>
        </authorList>
    </citation>
    <scope>NUCLEOTIDE SEQUENCE</scope>
    <source>
        <strain evidence="2">26406</strain>
    </source>
</reference>